<reference evidence="4" key="1">
    <citation type="submission" date="2025-08" db="UniProtKB">
        <authorList>
            <consortium name="Ensembl"/>
        </authorList>
    </citation>
    <scope>IDENTIFICATION</scope>
</reference>
<dbReference type="GO" id="GO:0006751">
    <property type="term" value="P:glutathione catabolic process"/>
    <property type="evidence" value="ECO:0007669"/>
    <property type="project" value="InterPro"/>
</dbReference>
<evidence type="ECO:0000256" key="2">
    <source>
        <dbReference type="PIRSR" id="PIRSR600101-1"/>
    </source>
</evidence>
<feature type="binding site" evidence="3">
    <location>
        <begin position="444"/>
        <end position="446"/>
    </location>
    <ligand>
        <name>L-glutamate</name>
        <dbReference type="ChEBI" id="CHEBI:29985"/>
    </ligand>
</feature>
<feature type="binding site" evidence="3">
    <location>
        <position position="510"/>
    </location>
    <ligand>
        <name>L-glutamate</name>
        <dbReference type="ChEBI" id="CHEBI:29985"/>
    </ligand>
</feature>
<dbReference type="PANTHER" id="PTHR45027">
    <property type="entry name" value="PUTATIVE GLUTATHIONE HYDROLASE LIGHT CHAIN"/>
    <property type="match status" value="1"/>
</dbReference>
<dbReference type="PRINTS" id="PR01210">
    <property type="entry name" value="GGTRANSPTASE"/>
</dbReference>
<evidence type="ECO:0000313" key="4">
    <source>
        <dbReference type="Ensembl" id="ENSCPGP00000023266.1"/>
    </source>
</evidence>
<feature type="binding site" evidence="3">
    <location>
        <position position="175"/>
    </location>
    <ligand>
        <name>L-glutamate</name>
        <dbReference type="ChEBI" id="CHEBI:29985"/>
    </ligand>
</feature>
<dbReference type="Gene3D" id="3.60.20.40">
    <property type="match status" value="1"/>
</dbReference>
<proteinExistence type="inferred from homology"/>
<comment type="similarity">
    <text evidence="1">Belongs to the gamma-glutamyltransferase family.</text>
</comment>
<dbReference type="InterPro" id="IPR043137">
    <property type="entry name" value="GGT_ssub_C"/>
</dbReference>
<dbReference type="SUPFAM" id="SSF56235">
    <property type="entry name" value="N-terminal nucleophile aminohydrolases (Ntn hydrolases)"/>
    <property type="match status" value="1"/>
</dbReference>
<dbReference type="Pfam" id="PF01019">
    <property type="entry name" value="G_glu_transpept"/>
    <property type="match status" value="2"/>
</dbReference>
<dbReference type="AlphaFoldDB" id="A0A8C3KMJ5"/>
<dbReference type="Proteomes" id="UP000694419">
    <property type="component" value="Unplaced"/>
</dbReference>
<evidence type="ECO:0000256" key="1">
    <source>
        <dbReference type="ARBA" id="ARBA00009381"/>
    </source>
</evidence>
<dbReference type="UniPathway" id="UPA00204"/>
<protein>
    <submittedName>
        <fullName evidence="4">Gamma-glutamyltransferase 5</fullName>
    </submittedName>
</protein>
<feature type="active site" description="Nucleophile" evidence="2">
    <location>
        <position position="426"/>
    </location>
</feature>
<accession>A0A8C3KMJ5</accession>
<evidence type="ECO:0000256" key="3">
    <source>
        <dbReference type="PIRSR" id="PIRSR600101-2"/>
    </source>
</evidence>
<sequence>MAGSPCCPFLSTALTKVSGCSSICPITLCPEEDQPGTGRALGCSSLLQTLSFFPLISLSHSHKGCLCAPLPPYTAANTFLQLLAALIKLGLPCKCPRETFSYGSSILSSLDFNIVFSLYFHHRDILKSGGTAVDAAIAGLICTSVMNPQSSGLGGGVVFTIYNASTGTVEVINARETVPRVFPQDLLSGCNGGFPIGSRWIAVPGELRGYEEAHKRHGRLPWKALFEPTIKLLSDPLTISPVMAKIMDNQNFTSPGKSLCPLICDGQRFLKCGETFRWPALQQTLRAVAENGATAFYEGHIGQALVEDIRKAGSTISLEDLQAYKAEVVAWELRLGLNPASAAPQSLSTRAESSPGFLAPQRKPCLCFGDTSSVSLLRLQVPVGTMLSDKIAELVRGRIDAQGDHPLSHYNLLEAIYNHQYESKGTSHISVLAADGSAVSATSTINYPPRIRFTGHMVDKLVCLSNPLKSHTGRITLSACALGEKPPSAMVPSILISKTGDTLVIGGAGGAWIISATAMAIINKLWFGNDLEHAISAPIMHTKGVSVLFEEHFSEEVRSGLLERGHKEEKPEFAMNVVQGVSKEGKCISAYSDRRKLGKSAGY</sequence>
<dbReference type="GO" id="GO:0036374">
    <property type="term" value="F:glutathione hydrolase activity"/>
    <property type="evidence" value="ECO:0007669"/>
    <property type="project" value="InterPro"/>
</dbReference>
<name>A0A8C3KMJ5_9CHAR</name>
<dbReference type="PANTHER" id="PTHR45027:SF2">
    <property type="entry name" value="GAMMA-GLUTAMYLTRANSFERASE 5"/>
    <property type="match status" value="1"/>
</dbReference>
<reference evidence="4" key="2">
    <citation type="submission" date="2025-09" db="UniProtKB">
        <authorList>
            <consortium name="Ensembl"/>
        </authorList>
    </citation>
    <scope>IDENTIFICATION</scope>
</reference>
<dbReference type="InterPro" id="IPR029055">
    <property type="entry name" value="Ntn_hydrolases_N"/>
</dbReference>
<organism evidence="4 5">
    <name type="scientific">Calidris pygmaea</name>
    <name type="common">Spoon-billed sandpiper</name>
    <dbReference type="NCBI Taxonomy" id="425635"/>
    <lineage>
        <taxon>Eukaryota</taxon>
        <taxon>Metazoa</taxon>
        <taxon>Chordata</taxon>
        <taxon>Craniata</taxon>
        <taxon>Vertebrata</taxon>
        <taxon>Euteleostomi</taxon>
        <taxon>Archelosauria</taxon>
        <taxon>Archosauria</taxon>
        <taxon>Dinosauria</taxon>
        <taxon>Saurischia</taxon>
        <taxon>Theropoda</taxon>
        <taxon>Coelurosauria</taxon>
        <taxon>Aves</taxon>
        <taxon>Neognathae</taxon>
        <taxon>Neoaves</taxon>
        <taxon>Charadriiformes</taxon>
        <taxon>Scolopacidae</taxon>
        <taxon>Calidris</taxon>
    </lineage>
</organism>
<dbReference type="Ensembl" id="ENSCPGT00000025421.1">
    <property type="protein sequence ID" value="ENSCPGP00000023266.1"/>
    <property type="gene ID" value="ENSCPGG00000016048.1"/>
</dbReference>
<dbReference type="InterPro" id="IPR000101">
    <property type="entry name" value="GGT_peptidase"/>
</dbReference>
<evidence type="ECO:0000313" key="5">
    <source>
        <dbReference type="Proteomes" id="UP000694419"/>
    </source>
</evidence>
<keyword evidence="5" id="KW-1185">Reference proteome</keyword>